<keyword evidence="1" id="KW-1133">Transmembrane helix</keyword>
<comment type="caution">
    <text evidence="2">The sequence shown here is derived from an EMBL/GenBank/DDBJ whole genome shotgun (WGS) entry which is preliminary data.</text>
</comment>
<sequence>MIKIKRTLCALFLFSLGYSQGNRDTLALNEDHNTPISIREFTTDLNDKYNGSDFNYKIGDGESQNLLSRSFIWLTDWLKTMLGIDLPPGTAQILEIIVYILMGLLAIYLLVRFLTGERASAIFNKKAISFGNLDLSEEHIENIDLDSLLANALSQNNYRSAIRYQYLKALKTLSVQQVIVWKYEKTNQDYENEISTPSIKSVFKEVSYLYDHVWYGEKEIDELKYRAAQLKFDLINNHSSNG</sequence>
<reference evidence="3" key="1">
    <citation type="journal article" date="2019" name="Int. J. Syst. Evol. Microbiol.">
        <title>The Global Catalogue of Microorganisms (GCM) 10K type strain sequencing project: providing services to taxonomists for standard genome sequencing and annotation.</title>
        <authorList>
            <consortium name="The Broad Institute Genomics Platform"/>
            <consortium name="The Broad Institute Genome Sequencing Center for Infectious Disease"/>
            <person name="Wu L."/>
            <person name="Ma J."/>
        </authorList>
    </citation>
    <scope>NUCLEOTIDE SEQUENCE [LARGE SCALE GENOMIC DNA]</scope>
    <source>
        <strain evidence="3">KCTC 52924</strain>
    </source>
</reference>
<gene>
    <name evidence="2" type="ORF">ACFS1K_16390</name>
</gene>
<keyword evidence="3" id="KW-1185">Reference proteome</keyword>
<organism evidence="2 3">
    <name type="scientific">Arenibacter antarcticus</name>
    <dbReference type="NCBI Taxonomy" id="2040469"/>
    <lineage>
        <taxon>Bacteria</taxon>
        <taxon>Pseudomonadati</taxon>
        <taxon>Bacteroidota</taxon>
        <taxon>Flavobacteriia</taxon>
        <taxon>Flavobacteriales</taxon>
        <taxon>Flavobacteriaceae</taxon>
        <taxon>Arenibacter</taxon>
    </lineage>
</organism>
<accession>A0ABW5VI66</accession>
<keyword evidence="1" id="KW-0812">Transmembrane</keyword>
<name>A0ABW5VI66_9FLAO</name>
<dbReference type="Proteomes" id="UP001597532">
    <property type="component" value="Unassembled WGS sequence"/>
</dbReference>
<evidence type="ECO:0000256" key="1">
    <source>
        <dbReference type="SAM" id="Phobius"/>
    </source>
</evidence>
<evidence type="ECO:0000313" key="3">
    <source>
        <dbReference type="Proteomes" id="UP001597532"/>
    </source>
</evidence>
<protein>
    <recommendedName>
        <fullName evidence="4">DUF4129 domain-containing protein</fullName>
    </recommendedName>
</protein>
<dbReference type="EMBL" id="JBHUOK010000033">
    <property type="protein sequence ID" value="MFD2791352.1"/>
    <property type="molecule type" value="Genomic_DNA"/>
</dbReference>
<keyword evidence="1" id="KW-0472">Membrane</keyword>
<proteinExistence type="predicted"/>
<feature type="transmembrane region" description="Helical" evidence="1">
    <location>
        <begin position="96"/>
        <end position="115"/>
    </location>
</feature>
<dbReference type="RefSeq" id="WP_251808438.1">
    <property type="nucleotide sequence ID" value="NZ_CP166679.1"/>
</dbReference>
<evidence type="ECO:0008006" key="4">
    <source>
        <dbReference type="Google" id="ProtNLM"/>
    </source>
</evidence>
<evidence type="ECO:0000313" key="2">
    <source>
        <dbReference type="EMBL" id="MFD2791352.1"/>
    </source>
</evidence>